<feature type="transmembrane region" description="Helical" evidence="11">
    <location>
        <begin position="613"/>
        <end position="634"/>
    </location>
</feature>
<proteinExistence type="predicted"/>
<evidence type="ECO:0000256" key="10">
    <source>
        <dbReference type="ARBA" id="ARBA00023224"/>
    </source>
</evidence>
<sequence>MEINTAGASSEGIKAWNISNRPHNVADMKGFSVSIYLLLALGLTVHHVLSRYTKESSEFNLDGDFLLGGLFNIHLANGTILDRPEAIDCSSQPINRANYRRFQVMRFTIEEINNSTVLLPNVKLGYEILDHCSPIYNFPGVLDLISFNGSIRFSWEASDYRPLGKVMGVIGASSSADSLAIAPLFTLKLIPLISYAASSSALSLRAKYPAFLRTIGSNKDLVDVIIRVLQHFKWTWVALLYSDEAFGKDGLEVCIHEVVPTEICLAYIAAIDDNTNFLNVFQQIDLQNISVIVVYSVQPKALALIEAAVVHNVTNKVWIATDTWFFSKSLTNRSEIERIGTIVGVSEKTANLSGFEDFINSKNHSKPHNVTGDFVCEQDCNCDDITGKDILAEEASYNFQVYTATYAIAQALHNVLECDRGKCKVNGTVYPYMVLNEVKKTNLTLLNMTIQFNEFGGLKFPSVNIFVLAKGVITQVGSYETNPSVVLSINSSLIQWHANGTVPESVCSPECDVGYAKTPEGIHRCCFTCEKCKNGTYLNITADAYRCQECSISEWSLAGSTSCQLRSVEYIPYSDPMAILIIVGAMILAALSLAIAVLFLVHHNTPVVKSAGGLMCFIILVSLALCTISIFFYFEKPSTASCILRYLPFILFYTACLACFWVHAFQIVCAFKMAAKFPKFYSLYMKHHGQWWLIALPVLLQAVLLTTGYASSPPHPVNQTDLYPDKILLACGIGHSILFSMSAILLAFLVVLCFALSYMGKDLPKNYNEAKAITFCLLLLILTWVFFLTEYTIYHGEYIQTLNALAVLFSLYAILVCYFLPKCYIILFQPQNNTPHYFQELIQDYTKQISSQ</sequence>
<dbReference type="PROSITE" id="PS00980">
    <property type="entry name" value="G_PROTEIN_RECEP_F3_2"/>
    <property type="match status" value="1"/>
</dbReference>
<evidence type="ECO:0000256" key="4">
    <source>
        <dbReference type="ARBA" id="ARBA00022729"/>
    </source>
</evidence>
<dbReference type="InterPro" id="IPR017979">
    <property type="entry name" value="GPCR_3_CS"/>
</dbReference>
<dbReference type="InterPro" id="IPR011500">
    <property type="entry name" value="GPCR_3_9-Cys_dom"/>
</dbReference>
<evidence type="ECO:0000256" key="5">
    <source>
        <dbReference type="ARBA" id="ARBA00022989"/>
    </source>
</evidence>
<gene>
    <name evidence="13" type="primary">LOC115541611</name>
</gene>
<dbReference type="InterPro" id="IPR001828">
    <property type="entry name" value="ANF_lig-bd_rcpt"/>
</dbReference>
<evidence type="ECO:0000256" key="7">
    <source>
        <dbReference type="ARBA" id="ARBA00023136"/>
    </source>
</evidence>
<keyword evidence="3 11" id="KW-0812">Transmembrane</keyword>
<dbReference type="Proteomes" id="UP000694546">
    <property type="component" value="Chromosome 1"/>
</dbReference>
<dbReference type="PRINTS" id="PR00248">
    <property type="entry name" value="GPCRMGR"/>
</dbReference>
<feature type="transmembrane region" description="Helical" evidence="11">
    <location>
        <begin position="772"/>
        <end position="794"/>
    </location>
</feature>
<keyword evidence="10" id="KW-0807">Transducer</keyword>
<keyword evidence="14" id="KW-1185">Reference proteome</keyword>
<reference evidence="13" key="3">
    <citation type="submission" date="2025-09" db="UniProtKB">
        <authorList>
            <consortium name="Ensembl"/>
        </authorList>
    </citation>
    <scope>IDENTIFICATION</scope>
</reference>
<feature type="domain" description="G-protein coupled receptors family 3 profile" evidence="12">
    <location>
        <begin position="577"/>
        <end position="834"/>
    </location>
</feature>
<evidence type="ECO:0000256" key="3">
    <source>
        <dbReference type="ARBA" id="ARBA00022692"/>
    </source>
</evidence>
<dbReference type="InterPro" id="IPR017978">
    <property type="entry name" value="GPCR_3_C"/>
</dbReference>
<evidence type="ECO:0000256" key="11">
    <source>
        <dbReference type="SAM" id="Phobius"/>
    </source>
</evidence>
<dbReference type="Ensembl" id="ENSGMOT00000026791.1">
    <property type="protein sequence ID" value="ENSGMOP00000051430.1"/>
    <property type="gene ID" value="ENSGMOG00000026486.1"/>
</dbReference>
<dbReference type="InterPro" id="IPR000337">
    <property type="entry name" value="GPCR_3"/>
</dbReference>
<keyword evidence="2" id="KW-1003">Cell membrane</keyword>
<dbReference type="InterPro" id="IPR028082">
    <property type="entry name" value="Peripla_BP_I"/>
</dbReference>
<dbReference type="PROSITE" id="PS50259">
    <property type="entry name" value="G_PROTEIN_RECEP_F3_4"/>
    <property type="match status" value="1"/>
</dbReference>
<evidence type="ECO:0000256" key="9">
    <source>
        <dbReference type="ARBA" id="ARBA00023180"/>
    </source>
</evidence>
<reference evidence="13" key="1">
    <citation type="submission" date="2019-07" db="EMBL/GenBank/DDBJ databases">
        <authorList>
            <consortium name="Wellcome Sanger Institute Data Sharing"/>
        </authorList>
    </citation>
    <scope>NUCLEOTIDE SEQUENCE [LARGE SCALE GENOMIC DNA]</scope>
</reference>
<dbReference type="Pfam" id="PF07562">
    <property type="entry name" value="NCD3G"/>
    <property type="match status" value="1"/>
</dbReference>
<dbReference type="InterPro" id="IPR000068">
    <property type="entry name" value="GPCR_3_Ca_sens_rcpt-rel"/>
</dbReference>
<evidence type="ECO:0000256" key="6">
    <source>
        <dbReference type="ARBA" id="ARBA00023040"/>
    </source>
</evidence>
<accession>A0A8C5BUX8</accession>
<protein>
    <submittedName>
        <fullName evidence="13">Taste receptor, type 1, member 2, tandem duplicate 1</fullName>
    </submittedName>
</protein>
<dbReference type="AlphaFoldDB" id="A0A8C5BUX8"/>
<feature type="transmembrane region" description="Helical" evidence="11">
    <location>
        <begin position="727"/>
        <end position="760"/>
    </location>
</feature>
<feature type="transmembrane region" description="Helical" evidence="11">
    <location>
        <begin position="800"/>
        <end position="820"/>
    </location>
</feature>
<keyword evidence="8" id="KW-0675">Receptor</keyword>
<dbReference type="PANTHER" id="PTHR24061:SF441">
    <property type="entry name" value="TASTE RECEPTOR TYPE 1 MEMBER 2B-RELATED"/>
    <property type="match status" value="1"/>
</dbReference>
<dbReference type="SUPFAM" id="SSF53822">
    <property type="entry name" value="Periplasmic binding protein-like I"/>
    <property type="match status" value="1"/>
</dbReference>
<keyword evidence="7 11" id="KW-0472">Membrane</keyword>
<organism evidence="13 14">
    <name type="scientific">Gadus morhua</name>
    <name type="common">Atlantic cod</name>
    <dbReference type="NCBI Taxonomy" id="8049"/>
    <lineage>
        <taxon>Eukaryota</taxon>
        <taxon>Metazoa</taxon>
        <taxon>Chordata</taxon>
        <taxon>Craniata</taxon>
        <taxon>Vertebrata</taxon>
        <taxon>Euteleostomi</taxon>
        <taxon>Actinopterygii</taxon>
        <taxon>Neopterygii</taxon>
        <taxon>Teleostei</taxon>
        <taxon>Neoteleostei</taxon>
        <taxon>Acanthomorphata</taxon>
        <taxon>Zeiogadaria</taxon>
        <taxon>Gadariae</taxon>
        <taxon>Gadiformes</taxon>
        <taxon>Gadoidei</taxon>
        <taxon>Gadidae</taxon>
        <taxon>Gadus</taxon>
    </lineage>
</organism>
<feature type="transmembrane region" description="Helical" evidence="11">
    <location>
        <begin position="646"/>
        <end position="671"/>
    </location>
</feature>
<evidence type="ECO:0000313" key="14">
    <source>
        <dbReference type="Proteomes" id="UP000694546"/>
    </source>
</evidence>
<keyword evidence="4" id="KW-0732">Signal</keyword>
<evidence type="ECO:0000259" key="12">
    <source>
        <dbReference type="PROSITE" id="PS50259"/>
    </source>
</evidence>
<keyword evidence="6" id="KW-0297">G-protein coupled receptor</keyword>
<dbReference type="Gene3D" id="2.10.50.30">
    <property type="entry name" value="GPCR, family 3, nine cysteines domain"/>
    <property type="match status" value="1"/>
</dbReference>
<dbReference type="GO" id="GO:0004930">
    <property type="term" value="F:G protein-coupled receptor activity"/>
    <property type="evidence" value="ECO:0007669"/>
    <property type="project" value="UniProtKB-KW"/>
</dbReference>
<name>A0A8C5BUX8_GADMO</name>
<dbReference type="GO" id="GO:0005886">
    <property type="term" value="C:plasma membrane"/>
    <property type="evidence" value="ECO:0007669"/>
    <property type="project" value="UniProtKB-SubCell"/>
</dbReference>
<dbReference type="Gene3D" id="3.40.50.2300">
    <property type="match status" value="2"/>
</dbReference>
<evidence type="ECO:0000256" key="2">
    <source>
        <dbReference type="ARBA" id="ARBA00022475"/>
    </source>
</evidence>
<keyword evidence="9" id="KW-0325">Glycoprotein</keyword>
<dbReference type="Pfam" id="PF00003">
    <property type="entry name" value="7tm_3"/>
    <property type="match status" value="1"/>
</dbReference>
<feature type="transmembrane region" description="Helical" evidence="11">
    <location>
        <begin position="577"/>
        <end position="601"/>
    </location>
</feature>
<dbReference type="PANTHER" id="PTHR24061">
    <property type="entry name" value="CALCIUM-SENSING RECEPTOR-RELATED"/>
    <property type="match status" value="1"/>
</dbReference>
<dbReference type="OMA" id="STCLCRQ"/>
<reference evidence="13" key="2">
    <citation type="submission" date="2025-08" db="UniProtKB">
        <authorList>
            <consortium name="Ensembl"/>
        </authorList>
    </citation>
    <scope>IDENTIFICATION</scope>
</reference>
<feature type="transmembrane region" description="Helical" evidence="11">
    <location>
        <begin position="691"/>
        <end position="712"/>
    </location>
</feature>
<dbReference type="InterPro" id="IPR038550">
    <property type="entry name" value="GPCR_3_9-Cys_sf"/>
</dbReference>
<evidence type="ECO:0000313" key="13">
    <source>
        <dbReference type="Ensembl" id="ENSGMOP00000051430.1"/>
    </source>
</evidence>
<dbReference type="GeneTree" id="ENSGT00940000156136"/>
<dbReference type="Pfam" id="PF01094">
    <property type="entry name" value="ANF_receptor"/>
    <property type="match status" value="1"/>
</dbReference>
<keyword evidence="5 11" id="KW-1133">Transmembrane helix</keyword>
<comment type="subcellular location">
    <subcellularLocation>
        <location evidence="1">Cell membrane</location>
        <topology evidence="1">Multi-pass membrane protein</topology>
    </subcellularLocation>
</comment>
<dbReference type="GO" id="GO:0050909">
    <property type="term" value="P:sensory perception of taste"/>
    <property type="evidence" value="ECO:0007669"/>
    <property type="project" value="UniProtKB-ARBA"/>
</dbReference>
<evidence type="ECO:0000256" key="8">
    <source>
        <dbReference type="ARBA" id="ARBA00023170"/>
    </source>
</evidence>
<evidence type="ECO:0000256" key="1">
    <source>
        <dbReference type="ARBA" id="ARBA00004651"/>
    </source>
</evidence>